<dbReference type="GO" id="GO:0000160">
    <property type="term" value="P:phosphorelay signal transduction system"/>
    <property type="evidence" value="ECO:0007669"/>
    <property type="project" value="InterPro"/>
</dbReference>
<dbReference type="STRING" id="161398.PP2015_477"/>
<dbReference type="KEGG" id="pphe:PP2015_477"/>
<protein>
    <submittedName>
        <fullName evidence="3">Response regulator receiver protein</fullName>
    </submittedName>
</protein>
<evidence type="ECO:0000313" key="3">
    <source>
        <dbReference type="EMBL" id="ALO40999.1"/>
    </source>
</evidence>
<name>A0A0S2JXX1_9GAMM</name>
<dbReference type="InterPro" id="IPR052893">
    <property type="entry name" value="TCS_response_regulator"/>
</dbReference>
<dbReference type="SMART" id="SM00448">
    <property type="entry name" value="REC"/>
    <property type="match status" value="1"/>
</dbReference>
<dbReference type="OrthoDB" id="5383291at2"/>
<dbReference type="PANTHER" id="PTHR44520">
    <property type="entry name" value="RESPONSE REGULATOR RCP1-RELATED"/>
    <property type="match status" value="1"/>
</dbReference>
<dbReference type="InterPro" id="IPR001789">
    <property type="entry name" value="Sig_transdc_resp-reg_receiver"/>
</dbReference>
<keyword evidence="1" id="KW-0597">Phosphoprotein</keyword>
<reference evidence="3 4" key="1">
    <citation type="submission" date="2015-11" db="EMBL/GenBank/DDBJ databases">
        <authorList>
            <person name="Zhang Y."/>
            <person name="Guo Z."/>
        </authorList>
    </citation>
    <scope>NUCLEOTIDE SEQUENCE [LARGE SCALE GENOMIC DNA]</scope>
    <source>
        <strain evidence="3 4">KCTC 12086</strain>
    </source>
</reference>
<evidence type="ECO:0000259" key="2">
    <source>
        <dbReference type="PROSITE" id="PS50110"/>
    </source>
</evidence>
<evidence type="ECO:0000256" key="1">
    <source>
        <dbReference type="PROSITE-ProRule" id="PRU00169"/>
    </source>
</evidence>
<keyword evidence="4" id="KW-1185">Reference proteome</keyword>
<dbReference type="PROSITE" id="PS50110">
    <property type="entry name" value="RESPONSE_REGULATORY"/>
    <property type="match status" value="1"/>
</dbReference>
<gene>
    <name evidence="3" type="ORF">PP2015_477</name>
</gene>
<dbReference type="SUPFAM" id="SSF52172">
    <property type="entry name" value="CheY-like"/>
    <property type="match status" value="1"/>
</dbReference>
<dbReference type="AlphaFoldDB" id="A0A0S2JXX1"/>
<feature type="domain" description="Response regulatory" evidence="2">
    <location>
        <begin position="3"/>
        <end position="123"/>
    </location>
</feature>
<dbReference type="Proteomes" id="UP000061457">
    <property type="component" value="Chromosome I"/>
</dbReference>
<feature type="modified residue" description="4-aspartylphosphate" evidence="1">
    <location>
        <position position="56"/>
    </location>
</feature>
<dbReference type="PATRIC" id="fig|161398.10.peg.486"/>
<dbReference type="InterPro" id="IPR011006">
    <property type="entry name" value="CheY-like_superfamily"/>
</dbReference>
<dbReference type="Pfam" id="PF00072">
    <property type="entry name" value="Response_reg"/>
    <property type="match status" value="1"/>
</dbReference>
<dbReference type="PANTHER" id="PTHR44520:SF2">
    <property type="entry name" value="RESPONSE REGULATOR RCP1"/>
    <property type="match status" value="1"/>
</dbReference>
<evidence type="ECO:0000313" key="4">
    <source>
        <dbReference type="Proteomes" id="UP000061457"/>
    </source>
</evidence>
<proteinExistence type="predicted"/>
<organism evidence="3 4">
    <name type="scientific">Pseudoalteromonas phenolica</name>
    <dbReference type="NCBI Taxonomy" id="161398"/>
    <lineage>
        <taxon>Bacteria</taxon>
        <taxon>Pseudomonadati</taxon>
        <taxon>Pseudomonadota</taxon>
        <taxon>Gammaproteobacteria</taxon>
        <taxon>Alteromonadales</taxon>
        <taxon>Pseudoalteromonadaceae</taxon>
        <taxon>Pseudoalteromonas</taxon>
    </lineage>
</organism>
<dbReference type="Gene3D" id="3.40.50.2300">
    <property type="match status" value="1"/>
</dbReference>
<dbReference type="RefSeq" id="WP_058028763.1">
    <property type="nucleotide sequence ID" value="NZ_CP013187.1"/>
</dbReference>
<sequence>MNEIVLVEDDPDDIYLFRQACARSPNAPNVKVLQSAKELIVEAKISVNPNRIYLLDLNMPEMSGLEALDHLQKNAQLNNMIVVCYSTSDSPSDIRQAYELGAKSFLRKPSSISELTEMINTITHYWFKYNKIGSVEV</sequence>
<dbReference type="EMBL" id="CP013187">
    <property type="protein sequence ID" value="ALO40999.1"/>
    <property type="molecule type" value="Genomic_DNA"/>
</dbReference>
<accession>A0A0S2JXX1</accession>